<gene>
    <name evidence="1" type="ORF">RRG08_037644</name>
</gene>
<name>A0AAE0YHD7_9GAST</name>
<proteinExistence type="predicted"/>
<dbReference type="Proteomes" id="UP001283361">
    <property type="component" value="Unassembled WGS sequence"/>
</dbReference>
<comment type="caution">
    <text evidence="1">The sequence shown here is derived from an EMBL/GenBank/DDBJ whole genome shotgun (WGS) entry which is preliminary data.</text>
</comment>
<dbReference type="EMBL" id="JAWDGP010006239">
    <property type="protein sequence ID" value="KAK3745029.1"/>
    <property type="molecule type" value="Genomic_DNA"/>
</dbReference>
<organism evidence="1 2">
    <name type="scientific">Elysia crispata</name>
    <name type="common">lettuce slug</name>
    <dbReference type="NCBI Taxonomy" id="231223"/>
    <lineage>
        <taxon>Eukaryota</taxon>
        <taxon>Metazoa</taxon>
        <taxon>Spiralia</taxon>
        <taxon>Lophotrochozoa</taxon>
        <taxon>Mollusca</taxon>
        <taxon>Gastropoda</taxon>
        <taxon>Heterobranchia</taxon>
        <taxon>Euthyneura</taxon>
        <taxon>Panpulmonata</taxon>
        <taxon>Sacoglossa</taxon>
        <taxon>Placobranchoidea</taxon>
        <taxon>Plakobranchidae</taxon>
        <taxon>Elysia</taxon>
    </lineage>
</organism>
<dbReference type="AlphaFoldDB" id="A0AAE0YHD7"/>
<keyword evidence="2" id="KW-1185">Reference proteome</keyword>
<protein>
    <submittedName>
        <fullName evidence="1">Uncharacterized protein</fullName>
    </submittedName>
</protein>
<sequence>MKSRCPTMVSIGTQTQEDFYCYNRPPTPPPGFYPIPLATGEHPGLSPILNASGWRYSKPGARVRLFVLELNWASRDLVNSSVICPGTMDRGSDRFIILLFRVEPVKPARKHYRLEVC</sequence>
<accession>A0AAE0YHD7</accession>
<reference evidence="1" key="1">
    <citation type="journal article" date="2023" name="G3 (Bethesda)">
        <title>A reference genome for the long-term kleptoplast-retaining sea slug Elysia crispata morphotype clarki.</title>
        <authorList>
            <person name="Eastman K.E."/>
            <person name="Pendleton A.L."/>
            <person name="Shaikh M.A."/>
            <person name="Suttiyut T."/>
            <person name="Ogas R."/>
            <person name="Tomko P."/>
            <person name="Gavelis G."/>
            <person name="Widhalm J.R."/>
            <person name="Wisecaver J.H."/>
        </authorList>
    </citation>
    <scope>NUCLEOTIDE SEQUENCE</scope>
    <source>
        <strain evidence="1">ECLA1</strain>
    </source>
</reference>
<evidence type="ECO:0000313" key="2">
    <source>
        <dbReference type="Proteomes" id="UP001283361"/>
    </source>
</evidence>
<evidence type="ECO:0000313" key="1">
    <source>
        <dbReference type="EMBL" id="KAK3745029.1"/>
    </source>
</evidence>